<sequence length="124" mass="14958">MDIGGGIDMKDKLLQLQELMLEKNIVIRALPKELEYRYIYTGVNEYKKTKYDRILRTNPTARLEIIQDKQYIIYKEQTEFQEDRFIIGIANNIIFQIEWVYDDEDNIVIFNNLENVIDYIKEEI</sequence>
<name>A0A481W5X6_9CAUD</name>
<dbReference type="KEGG" id="vg:65071882"/>
<evidence type="ECO:0000313" key="1">
    <source>
        <dbReference type="EMBL" id="QBJ04168.1"/>
    </source>
</evidence>
<dbReference type="Proteomes" id="UP000292160">
    <property type="component" value="Segment"/>
</dbReference>
<proteinExistence type="predicted"/>
<reference evidence="1 2" key="1">
    <citation type="submission" date="2019-02" db="EMBL/GenBank/DDBJ databases">
        <title>Genomic, morphological and functional characterisation of novel bacteriophage Fnu1 capable of disrupt Fusobacterium nucleatum biofilm.</title>
        <authorList>
            <person name="Kabwe M."/>
            <person name="Brown T.L."/>
            <person name="Dashper S."/>
            <person name="Speirs L."/>
            <person name="Ku H."/>
            <person name="Petrovski S."/>
            <person name="Chan H.T."/>
            <person name="Lock P."/>
            <person name="Tucci J."/>
        </authorList>
    </citation>
    <scope>NUCLEOTIDE SEQUENCE [LARGE SCALE GENOMIC DNA]</scope>
</reference>
<accession>A0A481W5X6</accession>
<dbReference type="EMBL" id="MK554696">
    <property type="protein sequence ID" value="QBJ04168.1"/>
    <property type="molecule type" value="Genomic_DNA"/>
</dbReference>
<keyword evidence="2" id="KW-1185">Reference proteome</keyword>
<dbReference type="GeneID" id="65071882"/>
<evidence type="ECO:0000313" key="2">
    <source>
        <dbReference type="Proteomes" id="UP000292160"/>
    </source>
</evidence>
<organism evidence="1 2">
    <name type="scientific">Fusobacterium phage Fnu1</name>
    <dbReference type="NCBI Taxonomy" id="2530024"/>
    <lineage>
        <taxon>Viruses</taxon>
        <taxon>Duplodnaviria</taxon>
        <taxon>Heunggongvirae</taxon>
        <taxon>Uroviricota</taxon>
        <taxon>Caudoviricetes</taxon>
        <taxon>Latrobevirus</taxon>
        <taxon>Latrobevirus FNU1</taxon>
    </lineage>
</organism>
<dbReference type="RefSeq" id="YP_010082874.1">
    <property type="nucleotide sequence ID" value="NC_055035.1"/>
</dbReference>
<protein>
    <submittedName>
        <fullName evidence="1">Uncharacterized protein</fullName>
    </submittedName>
</protein>